<dbReference type="InterPro" id="IPR048395">
    <property type="entry name" value="Glyco_hydro_31_C"/>
</dbReference>
<dbReference type="Gene3D" id="3.20.20.80">
    <property type="entry name" value="Glycosidases"/>
    <property type="match status" value="1"/>
</dbReference>
<dbReference type="GO" id="GO:0005975">
    <property type="term" value="P:carbohydrate metabolic process"/>
    <property type="evidence" value="ECO:0007669"/>
    <property type="project" value="InterPro"/>
</dbReference>
<evidence type="ECO:0000259" key="6">
    <source>
        <dbReference type="Pfam" id="PF17137"/>
    </source>
</evidence>
<keyword evidence="2" id="KW-0326">Glycosidase</keyword>
<gene>
    <name evidence="8" type="ORF">C1707_24265</name>
    <name evidence="9" type="ORF">CFHF_12325</name>
</gene>
<proteinExistence type="inferred from homology"/>
<dbReference type="EMBL" id="PJRQ01000024">
    <property type="protein sequence ID" value="PLR14763.1"/>
    <property type="molecule type" value="Genomic_DNA"/>
</dbReference>
<dbReference type="RefSeq" id="WP_101713308.1">
    <property type="nucleotide sequence ID" value="NZ_CP026100.1"/>
</dbReference>
<feature type="domain" description="DUF5110" evidence="6">
    <location>
        <begin position="722"/>
        <end position="766"/>
    </location>
</feature>
<dbReference type="Pfam" id="PF13802">
    <property type="entry name" value="Gal_mutarotas_2"/>
    <property type="match status" value="1"/>
</dbReference>
<dbReference type="SUPFAM" id="SSF51445">
    <property type="entry name" value="(Trans)glycosidases"/>
    <property type="match status" value="1"/>
</dbReference>
<protein>
    <submittedName>
        <fullName evidence="9">Alpha-glucosidase</fullName>
    </submittedName>
</protein>
<evidence type="ECO:0000313" key="11">
    <source>
        <dbReference type="Proteomes" id="UP000281192"/>
    </source>
</evidence>
<dbReference type="SUPFAM" id="SSF51011">
    <property type="entry name" value="Glycosyl hydrolase domain"/>
    <property type="match status" value="1"/>
</dbReference>
<dbReference type="InterPro" id="IPR000322">
    <property type="entry name" value="Glyco_hydro_31_TIM"/>
</dbReference>
<dbReference type="PANTHER" id="PTHR43863">
    <property type="entry name" value="HYDROLASE, PUTATIVE (AFU_ORTHOLOGUE AFUA_1G03140)-RELATED"/>
    <property type="match status" value="1"/>
</dbReference>
<reference evidence="8 11" key="2">
    <citation type="submission" date="2018-01" db="EMBL/GenBank/DDBJ databases">
        <title>Complete genome sequence of Caulobacter flavus RHGG3.</title>
        <authorList>
            <person name="Yang E."/>
        </authorList>
    </citation>
    <scope>NUCLEOTIDE SEQUENCE [LARGE SCALE GENOMIC DNA]</scope>
    <source>
        <strain evidence="8 11">RHGG3</strain>
    </source>
</reference>
<dbReference type="GO" id="GO:0004553">
    <property type="term" value="F:hydrolase activity, hydrolyzing O-glycosyl compounds"/>
    <property type="evidence" value="ECO:0007669"/>
    <property type="project" value="InterPro"/>
</dbReference>
<name>A0A2N5CT01_9CAUL</name>
<dbReference type="KEGG" id="cfh:C1707_24265"/>
<dbReference type="PANTHER" id="PTHR43863:SF2">
    <property type="entry name" value="MALTASE-GLUCOAMYLASE"/>
    <property type="match status" value="1"/>
</dbReference>
<evidence type="ECO:0000313" key="8">
    <source>
        <dbReference type="EMBL" id="AYV49118.1"/>
    </source>
</evidence>
<accession>A0A2N5CT01</accession>
<dbReference type="InterPro" id="IPR017853">
    <property type="entry name" value="GH"/>
</dbReference>
<feature type="domain" description="Glycoside hydrolase family 31 TIM barrel" evidence="4">
    <location>
        <begin position="268"/>
        <end position="609"/>
    </location>
</feature>
<evidence type="ECO:0000259" key="4">
    <source>
        <dbReference type="Pfam" id="PF01055"/>
    </source>
</evidence>
<dbReference type="Gene3D" id="2.60.40.1760">
    <property type="entry name" value="glycosyl hydrolase (family 31)"/>
    <property type="match status" value="1"/>
</dbReference>
<feature type="signal peptide" evidence="3">
    <location>
        <begin position="1"/>
        <end position="30"/>
    </location>
</feature>
<feature type="domain" description="Glycoside hydrolase family 31 N-terminal" evidence="5">
    <location>
        <begin position="43"/>
        <end position="225"/>
    </location>
</feature>
<evidence type="ECO:0000313" key="9">
    <source>
        <dbReference type="EMBL" id="PLR14763.1"/>
    </source>
</evidence>
<dbReference type="CDD" id="cd14752">
    <property type="entry name" value="GH31_N"/>
    <property type="match status" value="1"/>
</dbReference>
<dbReference type="InterPro" id="IPR011013">
    <property type="entry name" value="Gal_mutarotase_sf_dom"/>
</dbReference>
<keyword evidence="11" id="KW-1185">Reference proteome</keyword>
<dbReference type="Proteomes" id="UP000234483">
    <property type="component" value="Unassembled WGS sequence"/>
</dbReference>
<feature type="domain" description="Glycosyl hydrolase family 31 C-terminal" evidence="7">
    <location>
        <begin position="617"/>
        <end position="704"/>
    </location>
</feature>
<dbReference type="Proteomes" id="UP000281192">
    <property type="component" value="Chromosome"/>
</dbReference>
<evidence type="ECO:0000313" key="10">
    <source>
        <dbReference type="Proteomes" id="UP000234483"/>
    </source>
</evidence>
<keyword evidence="3" id="KW-0732">Signal</keyword>
<dbReference type="Gene3D" id="2.60.40.1180">
    <property type="entry name" value="Golgi alpha-mannosidase II"/>
    <property type="match status" value="2"/>
</dbReference>
<feature type="chain" id="PRO_5044577882" evidence="3">
    <location>
        <begin position="31"/>
        <end position="783"/>
    </location>
</feature>
<dbReference type="EMBL" id="CP026100">
    <property type="protein sequence ID" value="AYV49118.1"/>
    <property type="molecule type" value="Genomic_DNA"/>
</dbReference>
<evidence type="ECO:0000256" key="3">
    <source>
        <dbReference type="SAM" id="SignalP"/>
    </source>
</evidence>
<dbReference type="Pfam" id="PF17137">
    <property type="entry name" value="DUF5110"/>
    <property type="match status" value="1"/>
</dbReference>
<evidence type="ECO:0000256" key="2">
    <source>
        <dbReference type="RuleBase" id="RU361185"/>
    </source>
</evidence>
<dbReference type="CDD" id="cd06591">
    <property type="entry name" value="GH31_xylosidase_XylS"/>
    <property type="match status" value="1"/>
</dbReference>
<reference evidence="9 10" key="1">
    <citation type="submission" date="2017-12" db="EMBL/GenBank/DDBJ databases">
        <title>The genome sequence of Caulobacter flavus CGMCC1 15093.</title>
        <authorList>
            <person name="Gao J."/>
            <person name="Mao X."/>
            <person name="Sun J."/>
        </authorList>
    </citation>
    <scope>NUCLEOTIDE SEQUENCE [LARGE SCALE GENOMIC DNA]</scope>
    <source>
        <strain evidence="9 10">CGMCC1 15093</strain>
    </source>
</reference>
<dbReference type="SUPFAM" id="SSF74650">
    <property type="entry name" value="Galactose mutarotase-like"/>
    <property type="match status" value="1"/>
</dbReference>
<dbReference type="InterPro" id="IPR033403">
    <property type="entry name" value="DUF5110"/>
</dbReference>
<sequence>MAWLGNGARARVLGLVSGLALSAGAGMAVAAPQTTVDRNGAYVSVETYAPNVIRVTISQDKDLAKAAPGYGVNGTATDKGWRHDQKAGADIFTSAELSLEVVAQPWPGAPSLQERYFAPALPPVSIKVRKPDGTSLVDMTGWEMAPHVVSGEKTFRAGASFSTTADEHFYGLGQNQESESALDLRGRTIDCKHDYDAPHGESVCVPFLVTSKGYGILWDNPSATKIYPGVNGRTLWQSNVGERVSFFVITGKTTDEIYAGYRALTGVTPLPPKAAFGYIQSKARYESQAEFMAVADGYQKRQLPLDIMVLDWFHWTRMGQIDIDPAQFPDPAGMNKTLHDRGVHTIISVWPRFEQEGRYFNYLAGKGWFLKDENGDPVDGLPFRSDRTGALIDSTNPEARDWFWGKIRDNIISQGFDWLWLDETEPDLVPSGFFFHAGSGDRIRNAFPLLHAQLAADGSRRDRPDKRNLILARAAYTGAQRNGSLFWSSDIQPTWEALRRQVPSGLNFTASGLAYWGNDIGGWQWLPQTTTATKAPLLDPSDARAVVGQNNDYPELFTRWFQYGVFTPTLRVHGMRKETELWSFGKEAEGVLSKYVKLRYALMPYLYSMGKTTYDTGAPFMRGLFMDFPNDPKVADIGDQYMFGPAFLVAPVTEQGQTERDVYLPAGADWYDYWTNQKFAGGQTIRVKAPIDVIPLFVRAGSIVPMGAPIMNTSQAQAISAVKVYPGRDAEFSLYDDDGVTNAYEKGVGKTVKLRWDDKAGKLTATGDKVLAAQAQGAVQVVK</sequence>
<dbReference type="InterPro" id="IPR051816">
    <property type="entry name" value="Glycosyl_Hydrolase_31"/>
</dbReference>
<keyword evidence="2" id="KW-0378">Hydrolase</keyword>
<dbReference type="InterPro" id="IPR013780">
    <property type="entry name" value="Glyco_hydro_b"/>
</dbReference>
<organism evidence="9 10">
    <name type="scientific">Caulobacter flavus</name>
    <dbReference type="NCBI Taxonomy" id="1679497"/>
    <lineage>
        <taxon>Bacteria</taxon>
        <taxon>Pseudomonadati</taxon>
        <taxon>Pseudomonadota</taxon>
        <taxon>Alphaproteobacteria</taxon>
        <taxon>Caulobacterales</taxon>
        <taxon>Caulobacteraceae</taxon>
        <taxon>Caulobacter</taxon>
    </lineage>
</organism>
<evidence type="ECO:0000259" key="5">
    <source>
        <dbReference type="Pfam" id="PF13802"/>
    </source>
</evidence>
<evidence type="ECO:0000256" key="1">
    <source>
        <dbReference type="ARBA" id="ARBA00007806"/>
    </source>
</evidence>
<dbReference type="Pfam" id="PF21365">
    <property type="entry name" value="Glyco_hydro_31_3rd"/>
    <property type="match status" value="1"/>
</dbReference>
<dbReference type="Pfam" id="PF01055">
    <property type="entry name" value="Glyco_hydro_31_2nd"/>
    <property type="match status" value="1"/>
</dbReference>
<dbReference type="OrthoDB" id="176168at2"/>
<dbReference type="InterPro" id="IPR025887">
    <property type="entry name" value="Glyco_hydro_31_N_dom"/>
</dbReference>
<comment type="similarity">
    <text evidence="1 2">Belongs to the glycosyl hydrolase 31 family.</text>
</comment>
<dbReference type="GO" id="GO:0030246">
    <property type="term" value="F:carbohydrate binding"/>
    <property type="evidence" value="ECO:0007669"/>
    <property type="project" value="InterPro"/>
</dbReference>
<dbReference type="AlphaFoldDB" id="A0A2N5CT01"/>
<evidence type="ECO:0000259" key="7">
    <source>
        <dbReference type="Pfam" id="PF21365"/>
    </source>
</evidence>